<evidence type="ECO:0000256" key="1">
    <source>
        <dbReference type="ARBA" id="ARBA00009676"/>
    </source>
</evidence>
<organism evidence="4 5">
    <name type="scientific">Polycladospora coralii</name>
    <dbReference type="NCBI Taxonomy" id="2771432"/>
    <lineage>
        <taxon>Bacteria</taxon>
        <taxon>Bacillati</taxon>
        <taxon>Bacillota</taxon>
        <taxon>Bacilli</taxon>
        <taxon>Bacillales</taxon>
        <taxon>Thermoactinomycetaceae</taxon>
        <taxon>Polycladospora</taxon>
    </lineage>
</organism>
<dbReference type="SUPFAM" id="SSF55676">
    <property type="entry name" value="CytB endotoxin-like"/>
    <property type="match status" value="1"/>
</dbReference>
<gene>
    <name evidence="4" type="ORF">IC620_09050</name>
</gene>
<comment type="similarity">
    <text evidence="1">Belongs to the cyt1/cyt2 endotoxin family.</text>
</comment>
<proteinExistence type="inferred from homology"/>
<dbReference type="RefSeq" id="WP_191141992.1">
    <property type="nucleotide sequence ID" value="NZ_JACXAH010000011.1"/>
</dbReference>
<feature type="chain" id="PRO_5037664734" evidence="3">
    <location>
        <begin position="23"/>
        <end position="223"/>
    </location>
</feature>
<dbReference type="InterPro" id="IPR035918">
    <property type="entry name" value="CytB_endotoxin-like_sf"/>
</dbReference>
<keyword evidence="2" id="KW-0749">Sporulation</keyword>
<feature type="signal peptide" evidence="3">
    <location>
        <begin position="1"/>
        <end position="22"/>
    </location>
</feature>
<dbReference type="Proteomes" id="UP000661691">
    <property type="component" value="Unassembled WGS sequence"/>
</dbReference>
<keyword evidence="5" id="KW-1185">Reference proteome</keyword>
<evidence type="ECO:0000313" key="5">
    <source>
        <dbReference type="Proteomes" id="UP000661691"/>
    </source>
</evidence>
<dbReference type="Pfam" id="PF01338">
    <property type="entry name" value="Bac_thur_toxin"/>
    <property type="match status" value="1"/>
</dbReference>
<evidence type="ECO:0000256" key="3">
    <source>
        <dbReference type="SAM" id="SignalP"/>
    </source>
</evidence>
<sequence length="223" mass="25533">MQQLFILFLATITLMTFSNSNAMTISAESNVVKKTADISQFKEFIFVSNHKYEDAEKLVQDMEQAAIDSQTNKISLGNLIDFSKEREDLALQGTINLKFSGANQVSSLIEQIADQTLFHLGLPFTNANRELYQEKISNAFINLKEQEHMDWFDIHSDGDSNSPTTYTYNMVFLIERDAVFVALPLILTVEIDTTEEKVLNLTKNDFINYELRQRGLRIMQLVN</sequence>
<dbReference type="GO" id="GO:0005576">
    <property type="term" value="C:extracellular region"/>
    <property type="evidence" value="ECO:0007669"/>
    <property type="project" value="InterPro"/>
</dbReference>
<dbReference type="GO" id="GO:0030435">
    <property type="term" value="P:sporulation resulting in formation of a cellular spore"/>
    <property type="evidence" value="ECO:0007669"/>
    <property type="project" value="UniProtKB-KW"/>
</dbReference>
<protein>
    <submittedName>
        <fullName evidence="4">Uncharacterized protein</fullName>
    </submittedName>
</protein>
<dbReference type="EMBL" id="JACXAH010000011">
    <property type="protein sequence ID" value="MBD1372503.1"/>
    <property type="molecule type" value="Genomic_DNA"/>
</dbReference>
<reference evidence="4" key="1">
    <citation type="submission" date="2020-09" db="EMBL/GenBank/DDBJ databases">
        <title>A novel bacterium of genus Hazenella, isolated from South China Sea.</title>
        <authorList>
            <person name="Huang H."/>
            <person name="Mo K."/>
            <person name="Hu Y."/>
        </authorList>
    </citation>
    <scope>NUCLEOTIDE SEQUENCE</scope>
    <source>
        <strain evidence="4">IB182357</strain>
    </source>
</reference>
<dbReference type="Gene3D" id="3.40.198.10">
    <property type="entry name" value="Delta-endotoxin CytB-like"/>
    <property type="match status" value="1"/>
</dbReference>
<evidence type="ECO:0000313" key="4">
    <source>
        <dbReference type="EMBL" id="MBD1372503.1"/>
    </source>
</evidence>
<name>A0A926N9Y5_9BACL</name>
<accession>A0A926N9Y5</accession>
<evidence type="ECO:0000256" key="2">
    <source>
        <dbReference type="ARBA" id="ARBA00022969"/>
    </source>
</evidence>
<dbReference type="AlphaFoldDB" id="A0A926N9Y5"/>
<dbReference type="InterPro" id="IPR001615">
    <property type="entry name" value="Endotoxin_CytB"/>
</dbReference>
<keyword evidence="3" id="KW-0732">Signal</keyword>
<comment type="caution">
    <text evidence="4">The sequence shown here is derived from an EMBL/GenBank/DDBJ whole genome shotgun (WGS) entry which is preliminary data.</text>
</comment>